<dbReference type="AlphaFoldDB" id="A0A4Y7KZ90"/>
<keyword evidence="2" id="KW-1185">Reference proteome</keyword>
<dbReference type="Gramene" id="RZC77498">
    <property type="protein sequence ID" value="RZC77498"/>
    <property type="gene ID" value="C5167_001647"/>
</dbReference>
<reference evidence="1 2" key="1">
    <citation type="journal article" date="2018" name="Science">
        <title>The opium poppy genome and morphinan production.</title>
        <authorList>
            <person name="Guo L."/>
            <person name="Winzer T."/>
            <person name="Yang X."/>
            <person name="Li Y."/>
            <person name="Ning Z."/>
            <person name="He Z."/>
            <person name="Teodor R."/>
            <person name="Lu Y."/>
            <person name="Bowser T.A."/>
            <person name="Graham I.A."/>
            <person name="Ye K."/>
        </authorList>
    </citation>
    <scope>NUCLEOTIDE SEQUENCE [LARGE SCALE GENOMIC DNA]</scope>
    <source>
        <strain evidence="2">cv. HN1</strain>
        <tissue evidence="1">Leaves</tissue>
    </source>
</reference>
<proteinExistence type="predicted"/>
<dbReference type="Proteomes" id="UP000316621">
    <property type="component" value="Chromosome 9"/>
</dbReference>
<protein>
    <submittedName>
        <fullName evidence="1">Uncharacterized protein</fullName>
    </submittedName>
</protein>
<organism evidence="1 2">
    <name type="scientific">Papaver somniferum</name>
    <name type="common">Opium poppy</name>
    <dbReference type="NCBI Taxonomy" id="3469"/>
    <lineage>
        <taxon>Eukaryota</taxon>
        <taxon>Viridiplantae</taxon>
        <taxon>Streptophyta</taxon>
        <taxon>Embryophyta</taxon>
        <taxon>Tracheophyta</taxon>
        <taxon>Spermatophyta</taxon>
        <taxon>Magnoliopsida</taxon>
        <taxon>Ranunculales</taxon>
        <taxon>Papaveraceae</taxon>
        <taxon>Papaveroideae</taxon>
        <taxon>Papaver</taxon>
    </lineage>
</organism>
<accession>A0A4Y7KZ90</accession>
<evidence type="ECO:0000313" key="1">
    <source>
        <dbReference type="EMBL" id="RZC77498.1"/>
    </source>
</evidence>
<dbReference type="EMBL" id="CM010723">
    <property type="protein sequence ID" value="RZC77498.1"/>
    <property type="molecule type" value="Genomic_DNA"/>
</dbReference>
<sequence length="224" mass="25312">MYANIIRKYVKNPVRSFRVEESEINKVRFFDNVSVNSGGLNGFSDVVHAAYQLPPIKKVNLTWFSETGPFYIGNDDEFFEMWDKGVVEVDGYIHLYMNVTHRRVPLSDEFPSSSCLSVSNSLYSTPEKVKSTSRLHIEIGAAPVTLDPATFLTPKKRILYSKSPELLRRSPRLLKKSIDAVTGSLGSVSGKKLFVNVDDEEVVDAEISDEARQLELEYQNIQPT</sequence>
<name>A0A4Y7KZ90_PAPSO</name>
<gene>
    <name evidence="1" type="ORF">C5167_001647</name>
</gene>
<evidence type="ECO:0000313" key="2">
    <source>
        <dbReference type="Proteomes" id="UP000316621"/>
    </source>
</evidence>